<dbReference type="PANTHER" id="PTHR43564">
    <property type="entry name" value="KYNURENINE FORMAMIDASE-LIKE PROTEIN"/>
    <property type="match status" value="1"/>
</dbReference>
<name>A0AAQ4DJ58_AMBAM</name>
<keyword evidence="4" id="KW-1185">Reference proteome</keyword>
<dbReference type="AlphaFoldDB" id="A0AAQ4DJ58"/>
<comment type="similarity">
    <text evidence="1">Belongs to the Cyclase 1 superfamily.</text>
</comment>
<dbReference type="InterPro" id="IPR007325">
    <property type="entry name" value="KFase/CYL"/>
</dbReference>
<evidence type="ECO:0000256" key="2">
    <source>
        <dbReference type="SAM" id="SignalP"/>
    </source>
</evidence>
<dbReference type="Proteomes" id="UP001321473">
    <property type="component" value="Unassembled WGS sequence"/>
</dbReference>
<protein>
    <submittedName>
        <fullName evidence="3">Uncharacterized protein</fullName>
    </submittedName>
</protein>
<reference evidence="3 4" key="1">
    <citation type="journal article" date="2023" name="Arcadia Sci">
        <title>De novo assembly of a long-read Amblyomma americanum tick genome.</title>
        <authorList>
            <person name="Chou S."/>
            <person name="Poskanzer K.E."/>
            <person name="Rollins M."/>
            <person name="Thuy-Boun P.S."/>
        </authorList>
    </citation>
    <scope>NUCLEOTIDE SEQUENCE [LARGE SCALE GENOMIC DNA]</scope>
    <source>
        <strain evidence="3">F_SG_1</strain>
        <tissue evidence="3">Salivary glands</tissue>
    </source>
</reference>
<dbReference type="Pfam" id="PF04199">
    <property type="entry name" value="Cyclase"/>
    <property type="match status" value="1"/>
</dbReference>
<feature type="chain" id="PRO_5042979909" evidence="2">
    <location>
        <begin position="19"/>
        <end position="269"/>
    </location>
</feature>
<evidence type="ECO:0000256" key="1">
    <source>
        <dbReference type="ARBA" id="ARBA00007865"/>
    </source>
</evidence>
<feature type="signal peptide" evidence="2">
    <location>
        <begin position="1"/>
        <end position="18"/>
    </location>
</feature>
<dbReference type="GO" id="GO:0019441">
    <property type="term" value="P:L-tryptophan catabolic process to kynurenine"/>
    <property type="evidence" value="ECO:0007669"/>
    <property type="project" value="InterPro"/>
</dbReference>
<proteinExistence type="inferred from homology"/>
<dbReference type="PANTHER" id="PTHR43564:SF2">
    <property type="entry name" value="BLR6059 PROTEIN"/>
    <property type="match status" value="1"/>
</dbReference>
<dbReference type="EMBL" id="JARKHS020030040">
    <property type="protein sequence ID" value="KAK8762498.1"/>
    <property type="molecule type" value="Genomic_DNA"/>
</dbReference>
<organism evidence="3 4">
    <name type="scientific">Amblyomma americanum</name>
    <name type="common">Lone star tick</name>
    <dbReference type="NCBI Taxonomy" id="6943"/>
    <lineage>
        <taxon>Eukaryota</taxon>
        <taxon>Metazoa</taxon>
        <taxon>Ecdysozoa</taxon>
        <taxon>Arthropoda</taxon>
        <taxon>Chelicerata</taxon>
        <taxon>Arachnida</taxon>
        <taxon>Acari</taxon>
        <taxon>Parasitiformes</taxon>
        <taxon>Ixodida</taxon>
        <taxon>Ixodoidea</taxon>
        <taxon>Ixodidae</taxon>
        <taxon>Amblyomminae</taxon>
        <taxon>Amblyomma</taxon>
    </lineage>
</organism>
<dbReference type="InterPro" id="IPR037175">
    <property type="entry name" value="KFase_sf"/>
</dbReference>
<evidence type="ECO:0000313" key="4">
    <source>
        <dbReference type="Proteomes" id="UP001321473"/>
    </source>
</evidence>
<dbReference type="SUPFAM" id="SSF102198">
    <property type="entry name" value="Putative cyclase"/>
    <property type="match status" value="1"/>
</dbReference>
<comment type="caution">
    <text evidence="3">The sequence shown here is derived from an EMBL/GenBank/DDBJ whole genome shotgun (WGS) entry which is preliminary data.</text>
</comment>
<evidence type="ECO:0000313" key="3">
    <source>
        <dbReference type="EMBL" id="KAK8762498.1"/>
    </source>
</evidence>
<accession>A0AAQ4DJ58</accession>
<dbReference type="GO" id="GO:0004061">
    <property type="term" value="F:arylformamidase activity"/>
    <property type="evidence" value="ECO:0007669"/>
    <property type="project" value="InterPro"/>
</dbReference>
<dbReference type="Gene3D" id="3.50.30.50">
    <property type="entry name" value="Putative cyclase"/>
    <property type="match status" value="1"/>
</dbReference>
<keyword evidence="2" id="KW-0732">Signal</keyword>
<sequence length="269" mass="29601">MSAFRWVLFAAVLDATACDTPNRPGKCEPRTSGIVDLSYPYDNKTVYWDQSDHFVLNVTIVSSDPETRYQVDTIETATHGGTHLDAPLHFDENGWDVAEIPVERLALVPVARVDITQRCALNASCQLTVRDLLQWEAKHGALPDRCVLMVHTGWDKFIDNITAYFGLDAQGARHFPSVSVEAAQFLARDRRLSGMGIDTASLDVVDPFPVHRINALHSVYNLENLRTLGRVPASGAYATVAPMKIAGASGAPVRVFVYLPDAHCNGRAR</sequence>
<gene>
    <name evidence="3" type="ORF">V5799_026237</name>
</gene>